<organism evidence="2 3">
    <name type="scientific">Reichenbachiella agariperforans</name>
    <dbReference type="NCBI Taxonomy" id="156994"/>
    <lineage>
        <taxon>Bacteria</taxon>
        <taxon>Pseudomonadati</taxon>
        <taxon>Bacteroidota</taxon>
        <taxon>Cytophagia</taxon>
        <taxon>Cytophagales</taxon>
        <taxon>Reichenbachiellaceae</taxon>
        <taxon>Reichenbachiella</taxon>
    </lineage>
</organism>
<keyword evidence="3" id="KW-1185">Reference proteome</keyword>
<keyword evidence="1" id="KW-1133">Transmembrane helix</keyword>
<evidence type="ECO:0000313" key="2">
    <source>
        <dbReference type="EMBL" id="SHK30884.1"/>
    </source>
</evidence>
<dbReference type="InterPro" id="IPR046615">
    <property type="entry name" value="DUF6728"/>
</dbReference>
<accession>A0A1M6REI5</accession>
<dbReference type="AlphaFoldDB" id="A0A1M6REI5"/>
<sequence length="66" mass="7778">MTDEKHSKGGLRDFFSIGEVFGYFFKKKDSNKKADFNLRAMHFINKFAIIAFLLGIIYFLSKKFLF</sequence>
<keyword evidence="1" id="KW-0812">Transmembrane</keyword>
<evidence type="ECO:0000313" key="3">
    <source>
        <dbReference type="Proteomes" id="UP000184474"/>
    </source>
</evidence>
<dbReference type="Pfam" id="PF20498">
    <property type="entry name" value="DUF6728"/>
    <property type="match status" value="1"/>
</dbReference>
<feature type="transmembrane region" description="Helical" evidence="1">
    <location>
        <begin position="43"/>
        <end position="61"/>
    </location>
</feature>
<keyword evidence="1" id="KW-0472">Membrane</keyword>
<name>A0A1M6REI5_REIAG</name>
<dbReference type="Proteomes" id="UP000184474">
    <property type="component" value="Unassembled WGS sequence"/>
</dbReference>
<proteinExistence type="predicted"/>
<dbReference type="RefSeq" id="WP_073122748.1">
    <property type="nucleotide sequence ID" value="NZ_FRAA01000004.1"/>
</dbReference>
<dbReference type="STRING" id="156994.SAMN04488028_104143"/>
<reference evidence="3" key="1">
    <citation type="submission" date="2016-11" db="EMBL/GenBank/DDBJ databases">
        <authorList>
            <person name="Varghese N."/>
            <person name="Submissions S."/>
        </authorList>
    </citation>
    <scope>NUCLEOTIDE SEQUENCE [LARGE SCALE GENOMIC DNA]</scope>
    <source>
        <strain evidence="3">DSM 26134</strain>
    </source>
</reference>
<evidence type="ECO:0000256" key="1">
    <source>
        <dbReference type="SAM" id="Phobius"/>
    </source>
</evidence>
<gene>
    <name evidence="2" type="ORF">SAMN04488028_104143</name>
</gene>
<protein>
    <submittedName>
        <fullName evidence="2">Uncharacterized protein</fullName>
    </submittedName>
</protein>
<dbReference type="EMBL" id="FRAA01000004">
    <property type="protein sequence ID" value="SHK30884.1"/>
    <property type="molecule type" value="Genomic_DNA"/>
</dbReference>